<dbReference type="InterPro" id="IPR002182">
    <property type="entry name" value="NB-ARC"/>
</dbReference>
<dbReference type="PRINTS" id="PR00364">
    <property type="entry name" value="DISEASERSIST"/>
</dbReference>
<name>A0ABM4A154_ZIZJJ</name>
<dbReference type="RefSeq" id="XP_060670460.1">
    <property type="nucleotide sequence ID" value="XM_060814477.1"/>
</dbReference>
<dbReference type="SUPFAM" id="SSF52540">
    <property type="entry name" value="P-loop containing nucleoside triphosphate hydrolases"/>
    <property type="match status" value="1"/>
</dbReference>
<dbReference type="Gene3D" id="3.80.10.10">
    <property type="entry name" value="Ribonuclease Inhibitor"/>
    <property type="match status" value="1"/>
</dbReference>
<evidence type="ECO:0000313" key="10">
    <source>
        <dbReference type="Proteomes" id="UP001652623"/>
    </source>
</evidence>
<keyword evidence="2" id="KW-0677">Repeat</keyword>
<evidence type="ECO:0000256" key="5">
    <source>
        <dbReference type="ARBA" id="ARBA00022840"/>
    </source>
</evidence>
<feature type="domain" description="Disease resistance N-terminal" evidence="7">
    <location>
        <begin position="33"/>
        <end position="104"/>
    </location>
</feature>
<keyword evidence="1" id="KW-0433">Leucine-rich repeat</keyword>
<protein>
    <submittedName>
        <fullName evidence="11">Disease resistance protein RGA1</fullName>
    </submittedName>
</protein>
<dbReference type="InterPro" id="IPR041118">
    <property type="entry name" value="Rx_N"/>
</dbReference>
<reference evidence="11" key="2">
    <citation type="submission" date="2025-08" db="UniProtKB">
        <authorList>
            <consortium name="RefSeq"/>
        </authorList>
    </citation>
    <scope>IDENTIFICATION</scope>
    <source>
        <tissue evidence="11">Seedling</tissue>
    </source>
</reference>
<dbReference type="InterPro" id="IPR036388">
    <property type="entry name" value="WH-like_DNA-bd_sf"/>
</dbReference>
<dbReference type="SUPFAM" id="SSF52058">
    <property type="entry name" value="L domain-like"/>
    <property type="match status" value="1"/>
</dbReference>
<feature type="domain" description="NB-ARC" evidence="6">
    <location>
        <begin position="177"/>
        <end position="344"/>
    </location>
</feature>
<evidence type="ECO:0000259" key="9">
    <source>
        <dbReference type="Pfam" id="PF25019"/>
    </source>
</evidence>
<keyword evidence="3" id="KW-0547">Nucleotide-binding</keyword>
<evidence type="ECO:0000259" key="7">
    <source>
        <dbReference type="Pfam" id="PF18052"/>
    </source>
</evidence>
<dbReference type="PANTHER" id="PTHR36766:SF38">
    <property type="entry name" value="DISEASE RESISTANCE PROTEIN RGA3"/>
    <property type="match status" value="1"/>
</dbReference>
<dbReference type="Pfam" id="PF25019">
    <property type="entry name" value="LRR_R13L1-DRL21"/>
    <property type="match status" value="1"/>
</dbReference>
<organism evidence="10 11">
    <name type="scientific">Ziziphus jujuba</name>
    <name type="common">Chinese jujube</name>
    <name type="synonym">Ziziphus sativa</name>
    <dbReference type="NCBI Taxonomy" id="326968"/>
    <lineage>
        <taxon>Eukaryota</taxon>
        <taxon>Viridiplantae</taxon>
        <taxon>Streptophyta</taxon>
        <taxon>Embryophyta</taxon>
        <taxon>Tracheophyta</taxon>
        <taxon>Spermatophyta</taxon>
        <taxon>Magnoliopsida</taxon>
        <taxon>eudicotyledons</taxon>
        <taxon>Gunneridae</taxon>
        <taxon>Pentapetalae</taxon>
        <taxon>rosids</taxon>
        <taxon>fabids</taxon>
        <taxon>Rosales</taxon>
        <taxon>Rhamnaceae</taxon>
        <taxon>Paliureae</taxon>
        <taxon>Ziziphus</taxon>
    </lineage>
</organism>
<feature type="domain" description="Disease resistance protein winged helix" evidence="8">
    <location>
        <begin position="430"/>
        <end position="502"/>
    </location>
</feature>
<reference evidence="10" key="1">
    <citation type="submission" date="2025-05" db="UniProtKB">
        <authorList>
            <consortium name="RefSeq"/>
        </authorList>
    </citation>
    <scope>NUCLEOTIDE SEQUENCE [LARGE SCALE GENOMIC DNA]</scope>
</reference>
<dbReference type="InterPro" id="IPR027417">
    <property type="entry name" value="P-loop_NTPase"/>
</dbReference>
<dbReference type="InterPro" id="IPR056789">
    <property type="entry name" value="LRR_R13L1-DRL21"/>
</dbReference>
<dbReference type="GeneID" id="132800541"/>
<dbReference type="Gene3D" id="1.20.5.4130">
    <property type="match status" value="1"/>
</dbReference>
<dbReference type="InterPro" id="IPR058922">
    <property type="entry name" value="WHD_DRP"/>
</dbReference>
<dbReference type="Pfam" id="PF23559">
    <property type="entry name" value="WHD_DRP"/>
    <property type="match status" value="1"/>
</dbReference>
<gene>
    <name evidence="11" type="primary">LOC132800541</name>
</gene>
<evidence type="ECO:0000259" key="6">
    <source>
        <dbReference type="Pfam" id="PF00931"/>
    </source>
</evidence>
<evidence type="ECO:0000256" key="3">
    <source>
        <dbReference type="ARBA" id="ARBA00022741"/>
    </source>
</evidence>
<dbReference type="PANTHER" id="PTHR36766">
    <property type="entry name" value="PLANT BROAD-SPECTRUM MILDEW RESISTANCE PROTEIN RPW8"/>
    <property type="match status" value="1"/>
</dbReference>
<dbReference type="Proteomes" id="UP001652623">
    <property type="component" value="Chromosome 2"/>
</dbReference>
<evidence type="ECO:0000259" key="8">
    <source>
        <dbReference type="Pfam" id="PF23559"/>
    </source>
</evidence>
<dbReference type="Pfam" id="PF18052">
    <property type="entry name" value="Rx_N"/>
    <property type="match status" value="1"/>
</dbReference>
<dbReference type="Gene3D" id="1.10.10.10">
    <property type="entry name" value="Winged helix-like DNA-binding domain superfamily/Winged helix DNA-binding domain"/>
    <property type="match status" value="1"/>
</dbReference>
<dbReference type="CDD" id="cd14798">
    <property type="entry name" value="RX-CC_like"/>
    <property type="match status" value="1"/>
</dbReference>
<evidence type="ECO:0000256" key="2">
    <source>
        <dbReference type="ARBA" id="ARBA00022737"/>
    </source>
</evidence>
<evidence type="ECO:0000256" key="4">
    <source>
        <dbReference type="ARBA" id="ARBA00022821"/>
    </source>
</evidence>
<dbReference type="Gene3D" id="3.40.50.300">
    <property type="entry name" value="P-loop containing nucleotide triphosphate hydrolases"/>
    <property type="match status" value="1"/>
</dbReference>
<accession>A0ABM4A154</accession>
<dbReference type="Pfam" id="PF00931">
    <property type="entry name" value="NB-ARC"/>
    <property type="match status" value="1"/>
</dbReference>
<feature type="domain" description="R13L1/DRL21-like LRR repeat region" evidence="9">
    <location>
        <begin position="615"/>
        <end position="717"/>
    </location>
</feature>
<proteinExistence type="predicted"/>
<dbReference type="InterPro" id="IPR032675">
    <property type="entry name" value="LRR_dom_sf"/>
</dbReference>
<sequence>MDNKRVTQNSDVKVTAKSEHFILKLCKSLDPYGGVTGELSELKKTILTIKDVLLDAEEKKNHDHRVRIWLKRLVDVVYEADDLMDDFSPEALQQQLMNGSNMGKKVRTFFSSSNQLVFRRTMAHKIKDINYRLAAIGGNRTDFHLEVRHVESRVVLGAREQTYIPEEEVIGRESAREAILDLLLDPKVEKDVSVLPIVGLGGIGKTTLAQIVYNHKKVQTNFDLKIWVCVSDSFDVKSLVEKIIKSATNHCEENQEMGQLLRKLQMEINGKRYFLVLDDVWNEDKQKWIELESLLSSGAKGSRIIITTRSLRVGKITTSTMEPYMLRPLDKVNSWSLFKNVAFKLGHEPNNPNTKKAAMEIVDRCAGIPLAIRTIGKMLYFKNPEAEWSSFLEMDFSKMHPSENDILPALKLSYDNLPSNLKHCFAYCSLFLKDHDIVVEDLIKLWMAQGFIESSPSSQSLEEVGYWYFDELLSYSFFQEVKTNNRTKKVECKMHDLMHDLATYVAGTECATWDFDRENIDGRIRHVSFASDLVSSGLHNSGLKTVPNSIGKLKHLSFQEFPRDFNKLVNLRHLENEGCDSLTHMPSGLGKLTNLRTLNNFVLKKRLNGQFSGGLKELMKLTNLRGQLSIRNLRHGDDASTEYEAAKLNEKQNLHHLNLYWSNRSSDDDIDAREVDDYEISLESLQPHPDLEALSLFDYWGVRLPDWLPSLTKLDTFIFQMIK</sequence>
<keyword evidence="4" id="KW-0611">Plant defense</keyword>
<evidence type="ECO:0000313" key="11">
    <source>
        <dbReference type="RefSeq" id="XP_060670460.1"/>
    </source>
</evidence>
<keyword evidence="5" id="KW-0067">ATP-binding</keyword>
<dbReference type="InterPro" id="IPR038005">
    <property type="entry name" value="RX-like_CC"/>
</dbReference>
<keyword evidence="10" id="KW-1185">Reference proteome</keyword>
<evidence type="ECO:0000256" key="1">
    <source>
        <dbReference type="ARBA" id="ARBA00022614"/>
    </source>
</evidence>